<dbReference type="OrthoDB" id="420651at2"/>
<accession>Q89G73</accession>
<dbReference type="PhylomeDB" id="Q89G73"/>
<dbReference type="Gene3D" id="3.60.15.10">
    <property type="entry name" value="Ribonuclease Z/Hydroxyacylglutathione hydrolase-like"/>
    <property type="match status" value="1"/>
</dbReference>
<organism evidence="2 3">
    <name type="scientific">Bradyrhizobium diazoefficiens (strain JCM 10833 / BCRC 13528 / IAM 13628 / NBRC 14792 / USDA 110)</name>
    <dbReference type="NCBI Taxonomy" id="224911"/>
    <lineage>
        <taxon>Bacteria</taxon>
        <taxon>Pseudomonadati</taxon>
        <taxon>Pseudomonadota</taxon>
        <taxon>Alphaproteobacteria</taxon>
        <taxon>Hyphomicrobiales</taxon>
        <taxon>Nitrobacteraceae</taxon>
        <taxon>Bradyrhizobium</taxon>
    </lineage>
</organism>
<evidence type="ECO:0000313" key="3">
    <source>
        <dbReference type="Proteomes" id="UP000002526"/>
    </source>
</evidence>
<dbReference type="PANTHER" id="PTHR42951:SF22">
    <property type="entry name" value="METALLO BETA-LACTAMASE SUPERFAMILY LIPOPROTEIN"/>
    <property type="match status" value="1"/>
</dbReference>
<dbReference type="InterPro" id="IPR001279">
    <property type="entry name" value="Metallo-B-lactamas"/>
</dbReference>
<dbReference type="InterPro" id="IPR036866">
    <property type="entry name" value="RibonucZ/Hydroxyglut_hydro"/>
</dbReference>
<dbReference type="eggNOG" id="COG0491">
    <property type="taxonomic scope" value="Bacteria"/>
</dbReference>
<dbReference type="Proteomes" id="UP000002526">
    <property type="component" value="Chromosome"/>
</dbReference>
<dbReference type="InParanoid" id="Q89G73"/>
<evidence type="ECO:0000259" key="1">
    <source>
        <dbReference type="SMART" id="SM00849"/>
    </source>
</evidence>
<proteinExistence type="predicted"/>
<dbReference type="KEGG" id="bja:blr6472"/>
<dbReference type="CDD" id="cd16276">
    <property type="entry name" value="metallo-hydrolase-like_MBL-fold"/>
    <property type="match status" value="1"/>
</dbReference>
<reference evidence="3" key="1">
    <citation type="journal article" date="2002" name="DNA Res.">
        <title>Complete genomic sequence of nitrogen-fixing symbiotic bacterium Bradyrhizobium japonicum USDA110.</title>
        <authorList>
            <person name="Kaneko T."/>
            <person name="Nakamura Y."/>
            <person name="Sato S."/>
            <person name="Minamisawa K."/>
            <person name="Uchiumi T."/>
            <person name="Sasamoto S."/>
            <person name="Watanabe A."/>
            <person name="Idesawa K."/>
            <person name="Iriguchi M."/>
            <person name="Kawashima K."/>
            <person name="Kohara M."/>
            <person name="Matsumoto M."/>
            <person name="Shimpo S."/>
            <person name="Tsuruoka H."/>
            <person name="Wada T."/>
            <person name="Yamada M."/>
            <person name="Tabata S."/>
        </authorList>
    </citation>
    <scope>NUCLEOTIDE SEQUENCE [LARGE SCALE GENOMIC DNA]</scope>
    <source>
        <strain evidence="3">JCM 10833 / BCRC 13528 / IAM 13628 / NBRC 14792 / USDA 110</strain>
    </source>
</reference>
<protein>
    <submittedName>
        <fullName evidence="2">Blr6472 protein</fullName>
    </submittedName>
</protein>
<dbReference type="AlphaFoldDB" id="Q89G73"/>
<name>Q89G73_BRADU</name>
<dbReference type="PATRIC" id="fig|224911.5.peg.6619"/>
<dbReference type="EnsemblBacteria" id="BAC51737">
    <property type="protein sequence ID" value="BAC51737"/>
    <property type="gene ID" value="BAC51737"/>
</dbReference>
<dbReference type="SUPFAM" id="SSF56281">
    <property type="entry name" value="Metallo-hydrolase/oxidoreductase"/>
    <property type="match status" value="1"/>
</dbReference>
<keyword evidence="3" id="KW-1185">Reference proteome</keyword>
<dbReference type="Pfam" id="PF00753">
    <property type="entry name" value="Lactamase_B"/>
    <property type="match status" value="1"/>
</dbReference>
<dbReference type="InterPro" id="IPR050855">
    <property type="entry name" value="NDM-1-like"/>
</dbReference>
<evidence type="ECO:0000313" key="2">
    <source>
        <dbReference type="EMBL" id="BAC51737.1"/>
    </source>
</evidence>
<feature type="domain" description="Metallo-beta-lactamase" evidence="1">
    <location>
        <begin position="91"/>
        <end position="267"/>
    </location>
</feature>
<dbReference type="STRING" id="224911.AAV28_29920"/>
<sequence length="341" mass="38306">MALKSHLRACSRPFPRQIGRMRRRNKSLPAAFVSKRLSVLIISRKPEMKALTCMAVLAALVTGSAFAQTPPQTSTRKVDGTDNVYIFRYGGHQSMFVVTPKGVIATDPISYLRPAKPYIDAIKAVTDQPIKYVVYSHHHYDHIAGGQPFKDLGATFIAHRRTKERLLELKKQNALLADVVMPDQVVDDKKSITLGGTTLELNYVGRNHSDNSLVMRLPKEKIVFVVDFAPIESVQFRNIPDNVSPLEYIASLKKLASLDWERMIPGHPNAGGRLGTKKDVEDDIAYMEDLSAEVKKAADAGKCIDTAMKEVKLPKYEKWANYETALPANVERFCYWWGRGY</sequence>
<dbReference type="PANTHER" id="PTHR42951">
    <property type="entry name" value="METALLO-BETA-LACTAMASE DOMAIN-CONTAINING"/>
    <property type="match status" value="1"/>
</dbReference>
<dbReference type="SMART" id="SM00849">
    <property type="entry name" value="Lactamase_B"/>
    <property type="match status" value="1"/>
</dbReference>
<gene>
    <name evidence="2" type="ordered locus">blr6472</name>
</gene>
<dbReference type="HOGENOM" id="CLU_056342_2_0_5"/>
<dbReference type="EMBL" id="BA000040">
    <property type="protein sequence ID" value="BAC51737.1"/>
    <property type="molecule type" value="Genomic_DNA"/>
</dbReference>